<evidence type="ECO:0000313" key="2">
    <source>
        <dbReference type="EMBL" id="GAA4040833.1"/>
    </source>
</evidence>
<sequence>MDALQLPFAFRISELLPIARLLRASYQRDRADFVDLLPEDYKPKFLADYDAAVGAVEQATRSSVAVARRQTITARIDALLEALPQLLNRLEARVRRAEGLTVSAKKFGIEAARRDRNNDEHEGLADSLNTLLQNIETDKTALLAKGQTQAEIDQLQELYDDLVADSTAQGSSLSDQRLLTADNVQLFRALYAPMKQLLDDGKSLYKTADKTKLKDYTLRNVRQQVRKEQGGGAGPDAQPG</sequence>
<evidence type="ECO:0008006" key="4">
    <source>
        <dbReference type="Google" id="ProtNLM"/>
    </source>
</evidence>
<organism evidence="2 3">
    <name type="scientific">Hymenobacter glaciei</name>
    <dbReference type="NCBI Taxonomy" id="877209"/>
    <lineage>
        <taxon>Bacteria</taxon>
        <taxon>Pseudomonadati</taxon>
        <taxon>Bacteroidota</taxon>
        <taxon>Cytophagia</taxon>
        <taxon>Cytophagales</taxon>
        <taxon>Hymenobacteraceae</taxon>
        <taxon>Hymenobacter</taxon>
    </lineage>
</organism>
<keyword evidence="3" id="KW-1185">Reference proteome</keyword>
<feature type="region of interest" description="Disordered" evidence="1">
    <location>
        <begin position="217"/>
        <end position="240"/>
    </location>
</feature>
<dbReference type="RefSeq" id="WP_345055774.1">
    <property type="nucleotide sequence ID" value="NZ_BAABDK010000022.1"/>
</dbReference>
<evidence type="ECO:0000256" key="1">
    <source>
        <dbReference type="SAM" id="MobiDB-lite"/>
    </source>
</evidence>
<proteinExistence type="predicted"/>
<reference evidence="3" key="1">
    <citation type="journal article" date="2019" name="Int. J. Syst. Evol. Microbiol.">
        <title>The Global Catalogue of Microorganisms (GCM) 10K type strain sequencing project: providing services to taxonomists for standard genome sequencing and annotation.</title>
        <authorList>
            <consortium name="The Broad Institute Genomics Platform"/>
            <consortium name="The Broad Institute Genome Sequencing Center for Infectious Disease"/>
            <person name="Wu L."/>
            <person name="Ma J."/>
        </authorList>
    </citation>
    <scope>NUCLEOTIDE SEQUENCE [LARGE SCALE GENOMIC DNA]</scope>
    <source>
        <strain evidence="3">JCM 17225</strain>
    </source>
</reference>
<dbReference type="Proteomes" id="UP001501469">
    <property type="component" value="Unassembled WGS sequence"/>
</dbReference>
<dbReference type="EMBL" id="BAABDK010000022">
    <property type="protein sequence ID" value="GAA4040833.1"/>
    <property type="molecule type" value="Genomic_DNA"/>
</dbReference>
<comment type="caution">
    <text evidence="2">The sequence shown here is derived from an EMBL/GenBank/DDBJ whole genome shotgun (WGS) entry which is preliminary data.</text>
</comment>
<name>A0ABP7UD58_9BACT</name>
<gene>
    <name evidence="2" type="ORF">GCM10022409_28530</name>
</gene>
<evidence type="ECO:0000313" key="3">
    <source>
        <dbReference type="Proteomes" id="UP001501469"/>
    </source>
</evidence>
<protein>
    <recommendedName>
        <fullName evidence="4">HAMP domain-containing protein</fullName>
    </recommendedName>
</protein>
<accession>A0ABP7UD58</accession>